<evidence type="ECO:0000313" key="3">
    <source>
        <dbReference type="Proteomes" id="UP000663720"/>
    </source>
</evidence>
<feature type="transmembrane region" description="Helical" evidence="1">
    <location>
        <begin position="6"/>
        <end position="32"/>
    </location>
</feature>
<keyword evidence="3" id="KW-1185">Reference proteome</keyword>
<dbReference type="KEGG" id="dli:dnl_19940"/>
<proteinExistence type="predicted"/>
<reference evidence="2" key="1">
    <citation type="journal article" date="2021" name="Microb. Physiol.">
        <title>Proteogenomic Insights into the Physiology of Marine, Sulfate-Reducing, Filamentous Desulfonema limicola and Desulfonema magnum.</title>
        <authorList>
            <person name="Schnaars V."/>
            <person name="Wohlbrand L."/>
            <person name="Scheve S."/>
            <person name="Hinrichs C."/>
            <person name="Reinhardt R."/>
            <person name="Rabus R."/>
        </authorList>
    </citation>
    <scope>NUCLEOTIDE SEQUENCE</scope>
    <source>
        <strain evidence="2">5ac10</strain>
    </source>
</reference>
<dbReference type="Proteomes" id="UP000663720">
    <property type="component" value="Chromosome"/>
</dbReference>
<name>A0A975B6J0_9BACT</name>
<evidence type="ECO:0000313" key="2">
    <source>
        <dbReference type="EMBL" id="QTA79717.1"/>
    </source>
</evidence>
<keyword evidence="1" id="KW-0812">Transmembrane</keyword>
<accession>A0A975B6J0</accession>
<protein>
    <submittedName>
        <fullName evidence="2">Uncharacterized protein</fullName>
    </submittedName>
</protein>
<dbReference type="AlphaFoldDB" id="A0A975B6J0"/>
<dbReference type="EMBL" id="CP061799">
    <property type="protein sequence ID" value="QTA79717.1"/>
    <property type="molecule type" value="Genomic_DNA"/>
</dbReference>
<keyword evidence="1" id="KW-1133">Transmembrane helix</keyword>
<organism evidence="2 3">
    <name type="scientific">Desulfonema limicola</name>
    <dbReference type="NCBI Taxonomy" id="45656"/>
    <lineage>
        <taxon>Bacteria</taxon>
        <taxon>Pseudomonadati</taxon>
        <taxon>Thermodesulfobacteriota</taxon>
        <taxon>Desulfobacteria</taxon>
        <taxon>Desulfobacterales</taxon>
        <taxon>Desulfococcaceae</taxon>
        <taxon>Desulfonema</taxon>
    </lineage>
</organism>
<keyword evidence="1" id="KW-0472">Membrane</keyword>
<sequence length="46" mass="5491">MNNRQINIFIVQAGYMCFIKFIDVFVTGSVWFEILILRSAKLKVWH</sequence>
<evidence type="ECO:0000256" key="1">
    <source>
        <dbReference type="SAM" id="Phobius"/>
    </source>
</evidence>
<gene>
    <name evidence="2" type="ORF">dnl_19940</name>
</gene>